<sequence>MVENLDEEIWKDEGKKSVEQLISNWTERYYYMVRFVERSFNDFKYIAEFSKPTSSKPVPEATVKVYFTVTFGNDSPTIEYIFENENLKHRPDLTLRTAQMEVWIDRIYANKLKIRQIMNLVTNFESTRMIFQEKLPEQEDSFYEGCSLLESTLGEISYHDEIDYDTEAIYELLLKYIDECALKGASESKQKIIKISTFSAIAQVLGKVEEASNKRVGEKSAEQKITEFYKLYPHIGEIEAQLGKLQFSQDHYYYYARNDQGVLEKLPLDLTAKRPKRNAEVSNELRKDGTTTEYIYKGELNKRKTGREGKGKVIWPEGVSYEGGFFDDKQNGFGRLIHRLRDVYEGDWFENKAHGPGIYYHMNGVKYVGTFFDDLPHGNGVEEWPDGSKYDGQYVAGKKEGQGIFKWNSGNEYRGGFHNNLMWGKGIYMWPDGRSYEGEWGNGKLNGNGIFKWPDGRMYQGNYQDNEKHGYGEYFWPDGRIFRGNWERGKQHGEGYYTSVAGETRRGLWKNGERQRWFRD</sequence>
<dbReference type="InterPro" id="IPR003409">
    <property type="entry name" value="MORN"/>
</dbReference>
<keyword evidence="3" id="KW-1185">Reference proteome</keyword>
<protein>
    <recommendedName>
        <fullName evidence="4">MORN repeat protein</fullName>
    </recommendedName>
</protein>
<dbReference type="PANTHER" id="PTHR23084:SF179">
    <property type="entry name" value="OS10G0565000 PROTEIN"/>
    <property type="match status" value="1"/>
</dbReference>
<dbReference type="AlphaFoldDB" id="A0AAU9JCJ3"/>
<dbReference type="Gene3D" id="2.20.110.10">
    <property type="entry name" value="Histone H3 K4-specific methyltransferase SET7/9 N-terminal domain"/>
    <property type="match status" value="4"/>
</dbReference>
<evidence type="ECO:0000313" key="3">
    <source>
        <dbReference type="Proteomes" id="UP001162131"/>
    </source>
</evidence>
<evidence type="ECO:0000256" key="1">
    <source>
        <dbReference type="ARBA" id="ARBA00022737"/>
    </source>
</evidence>
<dbReference type="Pfam" id="PF14469">
    <property type="entry name" value="AKAP28"/>
    <property type="match status" value="1"/>
</dbReference>
<dbReference type="SUPFAM" id="SSF82185">
    <property type="entry name" value="Histone H3 K4-specific methyltransferase SET7/9 N-terminal domain"/>
    <property type="match status" value="2"/>
</dbReference>
<name>A0AAU9JCJ3_9CILI</name>
<dbReference type="EMBL" id="CAJZBQ010000039">
    <property type="protein sequence ID" value="CAG9325826.1"/>
    <property type="molecule type" value="Genomic_DNA"/>
</dbReference>
<dbReference type="Pfam" id="PF02493">
    <property type="entry name" value="MORN"/>
    <property type="match status" value="8"/>
</dbReference>
<keyword evidence="1" id="KW-0677">Repeat</keyword>
<proteinExistence type="predicted"/>
<organism evidence="2 3">
    <name type="scientific">Blepharisma stoltei</name>
    <dbReference type="NCBI Taxonomy" id="1481888"/>
    <lineage>
        <taxon>Eukaryota</taxon>
        <taxon>Sar</taxon>
        <taxon>Alveolata</taxon>
        <taxon>Ciliophora</taxon>
        <taxon>Postciliodesmatophora</taxon>
        <taxon>Heterotrichea</taxon>
        <taxon>Heterotrichida</taxon>
        <taxon>Blepharismidae</taxon>
        <taxon>Blepharisma</taxon>
    </lineage>
</organism>
<reference evidence="2" key="1">
    <citation type="submission" date="2021-09" db="EMBL/GenBank/DDBJ databases">
        <authorList>
            <consortium name="AG Swart"/>
            <person name="Singh M."/>
            <person name="Singh A."/>
            <person name="Seah K."/>
            <person name="Emmerich C."/>
        </authorList>
    </citation>
    <scope>NUCLEOTIDE SEQUENCE</scope>
    <source>
        <strain evidence="2">ATCC30299</strain>
    </source>
</reference>
<accession>A0AAU9JCJ3</accession>
<gene>
    <name evidence="2" type="ORF">BSTOLATCC_MIC39611</name>
</gene>
<dbReference type="Proteomes" id="UP001162131">
    <property type="component" value="Unassembled WGS sequence"/>
</dbReference>
<dbReference type="SMART" id="SM00698">
    <property type="entry name" value="MORN"/>
    <property type="match status" value="8"/>
</dbReference>
<evidence type="ECO:0008006" key="4">
    <source>
        <dbReference type="Google" id="ProtNLM"/>
    </source>
</evidence>
<dbReference type="PANTHER" id="PTHR23084">
    <property type="entry name" value="PHOSPHATIDYLINOSITOL-4-PHOSPHATE 5-KINASE RELATED"/>
    <property type="match status" value="1"/>
</dbReference>
<dbReference type="InterPro" id="IPR025663">
    <property type="entry name" value="AKAP_28"/>
</dbReference>
<comment type="caution">
    <text evidence="2">The sequence shown here is derived from an EMBL/GenBank/DDBJ whole genome shotgun (WGS) entry which is preliminary data.</text>
</comment>
<evidence type="ECO:0000313" key="2">
    <source>
        <dbReference type="EMBL" id="CAG9325826.1"/>
    </source>
</evidence>